<dbReference type="RefSeq" id="WP_006040579.1">
    <property type="nucleotide sequence ID" value="NZ_AEDD01000015.1"/>
</dbReference>
<accession>E0IG07</accession>
<evidence type="ECO:0000256" key="3">
    <source>
        <dbReference type="ARBA" id="ARBA00022963"/>
    </source>
</evidence>
<dbReference type="GO" id="GO:0016042">
    <property type="term" value="P:lipid catabolic process"/>
    <property type="evidence" value="ECO:0007669"/>
    <property type="project" value="UniProtKB-KW"/>
</dbReference>
<dbReference type="eggNOG" id="COG3675">
    <property type="taxonomic scope" value="Bacteria"/>
</dbReference>
<evidence type="ECO:0000313" key="6">
    <source>
        <dbReference type="EMBL" id="EFM08587.1"/>
    </source>
</evidence>
<evidence type="ECO:0000256" key="2">
    <source>
        <dbReference type="ARBA" id="ARBA00022946"/>
    </source>
</evidence>
<evidence type="ECO:0000256" key="4">
    <source>
        <dbReference type="ARBA" id="ARBA00023098"/>
    </source>
</evidence>
<dbReference type="CDD" id="cd00519">
    <property type="entry name" value="Lipase_3"/>
    <property type="match status" value="1"/>
</dbReference>
<feature type="domain" description="Fungal lipase-type" evidence="5">
    <location>
        <begin position="77"/>
        <end position="215"/>
    </location>
</feature>
<dbReference type="InterPro" id="IPR029058">
    <property type="entry name" value="AB_hydrolase_fold"/>
</dbReference>
<sequence>MMDQPTSMATAIAWGQFVEIAYQMYASDQVNPATPDNFPAGWERIANLTMTPRVESIHEREFGGFIAQSAADPTQQVVAIRGTESGMDWISDFEFILETFHEVPGSGKTEQGFTNLYRGMLVEYVDPSKPQQQTLLAQIDTLPAGTKLVVTGHSLGSSLATLHAFVAASKGVQTELVTFASPRVGDKAFVEAFQALNMNQTRIFNEPDIVPKMPIELAGYRHIEPGLSINSTLFPLKHSIPCYHALSTYLYVMGDEQADICKCSKPNA</sequence>
<evidence type="ECO:0000259" key="5">
    <source>
        <dbReference type="Pfam" id="PF01764"/>
    </source>
</evidence>
<dbReference type="Gene3D" id="3.40.50.1820">
    <property type="entry name" value="alpha/beta hydrolase"/>
    <property type="match status" value="1"/>
</dbReference>
<dbReference type="STRING" id="717606.PaecuDRAFT_4598"/>
<dbReference type="GO" id="GO:0004620">
    <property type="term" value="F:phospholipase activity"/>
    <property type="evidence" value="ECO:0007669"/>
    <property type="project" value="UniProtKB-ARBA"/>
</dbReference>
<protein>
    <submittedName>
        <fullName evidence="6">Lipase class 3</fullName>
    </submittedName>
</protein>
<dbReference type="Pfam" id="PF01764">
    <property type="entry name" value="Lipase_3"/>
    <property type="match status" value="1"/>
</dbReference>
<evidence type="ECO:0000256" key="1">
    <source>
        <dbReference type="ARBA" id="ARBA00022801"/>
    </source>
</evidence>
<dbReference type="PANTHER" id="PTHR31403:SF7">
    <property type="entry name" value="PHOSPHOLIPASE A1-IGAMMA3, CHLOROPLASTIC"/>
    <property type="match status" value="1"/>
</dbReference>
<evidence type="ECO:0000313" key="7">
    <source>
        <dbReference type="Proteomes" id="UP000005387"/>
    </source>
</evidence>
<dbReference type="AlphaFoldDB" id="E0IG07"/>
<reference evidence="6 7" key="1">
    <citation type="submission" date="2010-07" db="EMBL/GenBank/DDBJ databases">
        <title>The draft genome of Paenibacillus curdlanolyticus YK9.</title>
        <authorList>
            <consortium name="US DOE Joint Genome Institute (JGI-PGF)"/>
            <person name="Lucas S."/>
            <person name="Copeland A."/>
            <person name="Lapidus A."/>
            <person name="Cheng J.-F."/>
            <person name="Bruce D."/>
            <person name="Goodwin L."/>
            <person name="Pitluck S."/>
            <person name="Land M.L."/>
            <person name="Hauser L."/>
            <person name="Chang Y.-J."/>
            <person name="Jeffries C."/>
            <person name="Anderson I.J."/>
            <person name="Johnson E."/>
            <person name="Loganathan U."/>
            <person name="Mulhopadhyay B."/>
            <person name="Kyrpides N."/>
            <person name="Woyke T.J."/>
        </authorList>
    </citation>
    <scope>NUCLEOTIDE SEQUENCE [LARGE SCALE GENOMIC DNA]</scope>
    <source>
        <strain evidence="6 7">YK9</strain>
    </source>
</reference>
<keyword evidence="4" id="KW-0443">Lipid metabolism</keyword>
<dbReference type="Proteomes" id="UP000005387">
    <property type="component" value="Unassembled WGS sequence"/>
</dbReference>
<keyword evidence="2" id="KW-0809">Transit peptide</keyword>
<gene>
    <name evidence="6" type="ORF">PaecuDRAFT_4598</name>
</gene>
<keyword evidence="3" id="KW-0442">Lipid degradation</keyword>
<proteinExistence type="predicted"/>
<name>E0IG07_9BACL</name>
<dbReference type="EMBL" id="AEDD01000015">
    <property type="protein sequence ID" value="EFM08587.1"/>
    <property type="molecule type" value="Genomic_DNA"/>
</dbReference>
<dbReference type="SUPFAM" id="SSF53474">
    <property type="entry name" value="alpha/beta-Hydrolases"/>
    <property type="match status" value="1"/>
</dbReference>
<dbReference type="InterPro" id="IPR002921">
    <property type="entry name" value="Fungal_lipase-type"/>
</dbReference>
<dbReference type="PANTHER" id="PTHR31403">
    <property type="entry name" value="PHOSPHOLIPASE A1-IBETA2, CHLOROPLASTIC"/>
    <property type="match status" value="1"/>
</dbReference>
<keyword evidence="7" id="KW-1185">Reference proteome</keyword>
<keyword evidence="1" id="KW-0378">Hydrolase</keyword>
<organism evidence="6 7">
    <name type="scientific">Paenibacillus curdlanolyticus YK9</name>
    <dbReference type="NCBI Taxonomy" id="717606"/>
    <lineage>
        <taxon>Bacteria</taxon>
        <taxon>Bacillati</taxon>
        <taxon>Bacillota</taxon>
        <taxon>Bacilli</taxon>
        <taxon>Bacillales</taxon>
        <taxon>Paenibacillaceae</taxon>
        <taxon>Paenibacillus</taxon>
    </lineage>
</organism>